<evidence type="ECO:0000256" key="1">
    <source>
        <dbReference type="ARBA" id="ARBA00022729"/>
    </source>
</evidence>
<organism evidence="3 4">
    <name type="scientific">Streptococcus hillyeri</name>
    <dbReference type="NCBI Taxonomy" id="2282420"/>
    <lineage>
        <taxon>Bacteria</taxon>
        <taxon>Bacillati</taxon>
        <taxon>Bacillota</taxon>
        <taxon>Bacilli</taxon>
        <taxon>Lactobacillales</taxon>
        <taxon>Streptococcaceae</taxon>
        <taxon>Streptococcus</taxon>
    </lineage>
</organism>
<dbReference type="OrthoDB" id="395856at2"/>
<evidence type="ECO:0000313" key="4">
    <source>
        <dbReference type="Proteomes" id="UP000279194"/>
    </source>
</evidence>
<dbReference type="Proteomes" id="UP000279194">
    <property type="component" value="Unassembled WGS sequence"/>
</dbReference>
<evidence type="ECO:0000313" key="3">
    <source>
        <dbReference type="EMBL" id="RLY02533.1"/>
    </source>
</evidence>
<name>A0A3L9DRA8_9STRE</name>
<dbReference type="SFLD" id="SFLDG01125">
    <property type="entry name" value="C1.1:_Acid_Phosphatase_Like"/>
    <property type="match status" value="1"/>
</dbReference>
<reference evidence="3 4" key="1">
    <citation type="submission" date="2018-10" db="EMBL/GenBank/DDBJ databases">
        <title>Streptococcus hillyeri sp. nov., isolated from equine tracheal sample.</title>
        <authorList>
            <person name="Macfadyen A.C."/>
            <person name="Waller A."/>
            <person name="Paterson G.K."/>
        </authorList>
    </citation>
    <scope>NUCLEOTIDE SEQUENCE [LARGE SCALE GENOMIC DNA]</scope>
    <source>
        <strain evidence="3 4">28462</strain>
    </source>
</reference>
<dbReference type="InterPro" id="IPR036412">
    <property type="entry name" value="HAD-like_sf"/>
</dbReference>
<dbReference type="PIRSF" id="PIRSF019271">
    <property type="entry name" value="Acid_Ptase_C"/>
    <property type="match status" value="1"/>
</dbReference>
<protein>
    <submittedName>
        <fullName evidence="3">5'-nucleotidase, lipoprotein e(P4) family</fullName>
    </submittedName>
</protein>
<keyword evidence="4" id="KW-1185">Reference proteome</keyword>
<dbReference type="SUPFAM" id="SSF56784">
    <property type="entry name" value="HAD-like"/>
    <property type="match status" value="1"/>
</dbReference>
<dbReference type="InterPro" id="IPR023214">
    <property type="entry name" value="HAD_sf"/>
</dbReference>
<gene>
    <name evidence="3" type="ORF">EAF07_07380</name>
</gene>
<sequence length="286" mass="32376">MRSNKKTINLLCLSLAAFLLVGCNKTSSQSSQPTKNEPEKIETVQYTDEQLRSAENTLSVAWYQQSAEAKALYLQGYQVATERLKGLLGQPTEKPYSIVLDIDETVLDNSPYQAKNVLEGTAFTPESWDIWVQKKAAKPVAGAKDFLQFADQNGVQIYYISDRQESQIDATMENLEKEGLPVQGRDHFLFLADGMKSKESRRQKVQETTNLVMLFGDNLVDFAEFSKSSKEDREQLLDQLHLEFGSKFIIFPNPMYGSWESTIYGGQKLDAKGQREARLKALESFE</sequence>
<dbReference type="SFLD" id="SFLDS00003">
    <property type="entry name" value="Haloacid_Dehalogenase"/>
    <property type="match status" value="1"/>
</dbReference>
<dbReference type="InterPro" id="IPR006423">
    <property type="entry name" value="Lipo_e_P4"/>
</dbReference>
<dbReference type="CDD" id="cd07534">
    <property type="entry name" value="HAD_CAP"/>
    <property type="match status" value="1"/>
</dbReference>
<dbReference type="AlphaFoldDB" id="A0A3L9DRA8"/>
<dbReference type="GO" id="GO:0009279">
    <property type="term" value="C:cell outer membrane"/>
    <property type="evidence" value="ECO:0007669"/>
    <property type="project" value="InterPro"/>
</dbReference>
<accession>A0A3L9DRA8</accession>
<dbReference type="PANTHER" id="PTHR31284:SF10">
    <property type="entry name" value="ACID PHOSPHATASE-LIKE PROTEIN"/>
    <property type="match status" value="1"/>
</dbReference>
<dbReference type="PANTHER" id="PTHR31284">
    <property type="entry name" value="ACID PHOSPHATASE-LIKE PROTEIN"/>
    <property type="match status" value="1"/>
</dbReference>
<dbReference type="Gene3D" id="3.40.50.1000">
    <property type="entry name" value="HAD superfamily/HAD-like"/>
    <property type="match status" value="1"/>
</dbReference>
<comment type="caution">
    <text evidence="3">The sequence shown here is derived from an EMBL/GenBank/DDBJ whole genome shotgun (WGS) entry which is preliminary data.</text>
</comment>
<keyword evidence="3" id="KW-0449">Lipoprotein</keyword>
<dbReference type="InterPro" id="IPR005519">
    <property type="entry name" value="Acid_phosphat_B-like"/>
</dbReference>
<feature type="chain" id="PRO_5038968874" evidence="2">
    <location>
        <begin position="29"/>
        <end position="286"/>
    </location>
</feature>
<dbReference type="PROSITE" id="PS51257">
    <property type="entry name" value="PROKAR_LIPOPROTEIN"/>
    <property type="match status" value="1"/>
</dbReference>
<dbReference type="NCBIfam" id="TIGR01533">
    <property type="entry name" value="lipo_e_P4"/>
    <property type="match status" value="1"/>
</dbReference>
<proteinExistence type="predicted"/>
<evidence type="ECO:0000256" key="2">
    <source>
        <dbReference type="SAM" id="SignalP"/>
    </source>
</evidence>
<keyword evidence="1 2" id="KW-0732">Signal</keyword>
<feature type="signal peptide" evidence="2">
    <location>
        <begin position="1"/>
        <end position="28"/>
    </location>
</feature>
<dbReference type="RefSeq" id="WP_121835939.1">
    <property type="nucleotide sequence ID" value="NZ_CP163513.1"/>
</dbReference>
<dbReference type="EMBL" id="RCVM01000014">
    <property type="protein sequence ID" value="RLY02533.1"/>
    <property type="molecule type" value="Genomic_DNA"/>
</dbReference>
<dbReference type="Pfam" id="PF03767">
    <property type="entry name" value="Acid_phosphat_B"/>
    <property type="match status" value="1"/>
</dbReference>